<dbReference type="EMBL" id="CP120733">
    <property type="protein sequence ID" value="WFD10666.1"/>
    <property type="molecule type" value="Genomic_DNA"/>
</dbReference>
<accession>A0ABY8ED06</accession>
<protein>
    <submittedName>
        <fullName evidence="1">Uncharacterized protein</fullName>
    </submittedName>
</protein>
<evidence type="ECO:0000313" key="1">
    <source>
        <dbReference type="EMBL" id="WFD10666.1"/>
    </source>
</evidence>
<organism evidence="1 2">
    <name type="scientific">Tepidibacter hydrothermalis</name>
    <dbReference type="NCBI Taxonomy" id="3036126"/>
    <lineage>
        <taxon>Bacteria</taxon>
        <taxon>Bacillati</taxon>
        <taxon>Bacillota</taxon>
        <taxon>Clostridia</taxon>
        <taxon>Peptostreptococcales</taxon>
        <taxon>Peptostreptococcaceae</taxon>
        <taxon>Tepidibacter</taxon>
    </lineage>
</organism>
<sequence length="42" mass="5011">MNRELYNFESVHNIDKRIELVTIFDQQSMLGLVDDMSHRVSE</sequence>
<proteinExistence type="predicted"/>
<keyword evidence="2" id="KW-1185">Reference proteome</keyword>
<gene>
    <name evidence="1" type="ORF">P4S50_00910</name>
</gene>
<evidence type="ECO:0000313" key="2">
    <source>
        <dbReference type="Proteomes" id="UP001222800"/>
    </source>
</evidence>
<reference evidence="1 2" key="1">
    <citation type="submission" date="2023-03" db="EMBL/GenBank/DDBJ databases">
        <title>Complete genome sequence of Tepidibacter sp. SWIR-1, isolated from a deep-sea hydrothermal vent.</title>
        <authorList>
            <person name="Li X."/>
        </authorList>
    </citation>
    <scope>NUCLEOTIDE SEQUENCE [LARGE SCALE GENOMIC DNA]</scope>
    <source>
        <strain evidence="1 2">SWIR-1</strain>
    </source>
</reference>
<dbReference type="RefSeq" id="WP_277732633.1">
    <property type="nucleotide sequence ID" value="NZ_CP120733.1"/>
</dbReference>
<dbReference type="Proteomes" id="UP001222800">
    <property type="component" value="Chromosome"/>
</dbReference>
<name>A0ABY8ED06_9FIRM</name>